<protein>
    <submittedName>
        <fullName evidence="2">Uncharacterized protein</fullName>
    </submittedName>
</protein>
<feature type="compositionally biased region" description="Polar residues" evidence="1">
    <location>
        <begin position="65"/>
        <end position="80"/>
    </location>
</feature>
<evidence type="ECO:0000313" key="2">
    <source>
        <dbReference type="EMBL" id="JAC67620.1"/>
    </source>
</evidence>
<feature type="region of interest" description="Disordered" evidence="1">
    <location>
        <begin position="111"/>
        <end position="167"/>
    </location>
</feature>
<evidence type="ECO:0000313" key="3">
    <source>
        <dbReference type="EMBL" id="JAC83919.1"/>
    </source>
</evidence>
<sequence>MATIWSRAISEHDSDVSVLNASGHHPMGESSPDTPRSPRTPRARGAPRSEVPSPRQWWPGRGQVSARSSPRSAGSNQTDGGFSPPPPSVASSALQQEWRASILEDLRTAEGAAASSSMVNAVLQDEGPLQANDHAPRSDPSADEAVQPPRGAPSAGDQGRAERWAAP</sequence>
<name>A0A061RAH1_9CHLO</name>
<feature type="region of interest" description="Disordered" evidence="1">
    <location>
        <begin position="1"/>
        <end position="96"/>
    </location>
</feature>
<dbReference type="EMBL" id="GBEZ01001017">
    <property type="protein sequence ID" value="JAC83919.1"/>
    <property type="molecule type" value="Transcribed_RNA"/>
</dbReference>
<dbReference type="AlphaFoldDB" id="A0A061RAH1"/>
<reference evidence="2" key="1">
    <citation type="submission" date="2014-05" db="EMBL/GenBank/DDBJ databases">
        <title>The transcriptome of the halophilic microalga Tetraselmis sp. GSL018 isolated from the Great Salt Lake, Utah.</title>
        <authorList>
            <person name="Jinkerson R.E."/>
            <person name="D'Adamo S."/>
            <person name="Posewitz M.C."/>
        </authorList>
    </citation>
    <scope>NUCLEOTIDE SEQUENCE</scope>
    <source>
        <strain evidence="2">GSL018</strain>
    </source>
</reference>
<gene>
    <name evidence="2" type="ORF">TSPGSL018_10680</name>
    <name evidence="3" type="ORF">TSPGSL018_2186</name>
</gene>
<proteinExistence type="predicted"/>
<evidence type="ECO:0000256" key="1">
    <source>
        <dbReference type="SAM" id="MobiDB-lite"/>
    </source>
</evidence>
<dbReference type="EMBL" id="GBEZ01018864">
    <property type="protein sequence ID" value="JAC67620.1"/>
    <property type="molecule type" value="Transcribed_RNA"/>
</dbReference>
<accession>A0A061RAH1</accession>
<organism evidence="2">
    <name type="scientific">Tetraselmis sp. GSL018</name>
    <dbReference type="NCBI Taxonomy" id="582737"/>
    <lineage>
        <taxon>Eukaryota</taxon>
        <taxon>Viridiplantae</taxon>
        <taxon>Chlorophyta</taxon>
        <taxon>core chlorophytes</taxon>
        <taxon>Chlorodendrophyceae</taxon>
        <taxon>Chlorodendrales</taxon>
        <taxon>Chlorodendraceae</taxon>
        <taxon>Tetraselmis</taxon>
    </lineage>
</organism>